<evidence type="ECO:0000313" key="1">
    <source>
        <dbReference type="EMBL" id="CAL1272714.1"/>
    </source>
</evidence>
<name>A0AAV1ZQN5_9ARAC</name>
<organism evidence="1 2">
    <name type="scientific">Larinioides sclopetarius</name>
    <dbReference type="NCBI Taxonomy" id="280406"/>
    <lineage>
        <taxon>Eukaryota</taxon>
        <taxon>Metazoa</taxon>
        <taxon>Ecdysozoa</taxon>
        <taxon>Arthropoda</taxon>
        <taxon>Chelicerata</taxon>
        <taxon>Arachnida</taxon>
        <taxon>Araneae</taxon>
        <taxon>Araneomorphae</taxon>
        <taxon>Entelegynae</taxon>
        <taxon>Araneoidea</taxon>
        <taxon>Araneidae</taxon>
        <taxon>Larinioides</taxon>
    </lineage>
</organism>
<keyword evidence="2" id="KW-1185">Reference proteome</keyword>
<proteinExistence type="predicted"/>
<feature type="non-terminal residue" evidence="1">
    <location>
        <position position="65"/>
    </location>
</feature>
<sequence length="65" mass="7382">MIFLELNYLKAKEGQRKNNNCHRHITFVLLAASITFFEGARSLHGRDSASRTDGCQFCGRSAVYM</sequence>
<dbReference type="EMBL" id="CAXIEN010000063">
    <property type="protein sequence ID" value="CAL1272714.1"/>
    <property type="molecule type" value="Genomic_DNA"/>
</dbReference>
<protein>
    <submittedName>
        <fullName evidence="1">Uncharacterized protein</fullName>
    </submittedName>
</protein>
<dbReference type="AlphaFoldDB" id="A0AAV1ZQN5"/>
<evidence type="ECO:0000313" key="2">
    <source>
        <dbReference type="Proteomes" id="UP001497382"/>
    </source>
</evidence>
<dbReference type="Proteomes" id="UP001497382">
    <property type="component" value="Unassembled WGS sequence"/>
</dbReference>
<reference evidence="1 2" key="1">
    <citation type="submission" date="2024-04" db="EMBL/GenBank/DDBJ databases">
        <authorList>
            <person name="Rising A."/>
            <person name="Reimegard J."/>
            <person name="Sonavane S."/>
            <person name="Akerstrom W."/>
            <person name="Nylinder S."/>
            <person name="Hedman E."/>
            <person name="Kallberg Y."/>
        </authorList>
    </citation>
    <scope>NUCLEOTIDE SEQUENCE [LARGE SCALE GENOMIC DNA]</scope>
</reference>
<accession>A0AAV1ZQN5</accession>
<comment type="caution">
    <text evidence="1">The sequence shown here is derived from an EMBL/GenBank/DDBJ whole genome shotgun (WGS) entry which is preliminary data.</text>
</comment>
<gene>
    <name evidence="1" type="ORF">LARSCL_LOCUS6544</name>
</gene>